<keyword evidence="4" id="KW-0716">Sensory transduction</keyword>
<feature type="transmembrane region" description="Helical" evidence="10">
    <location>
        <begin position="24"/>
        <end position="47"/>
    </location>
</feature>
<dbReference type="SUPFAM" id="SSF81321">
    <property type="entry name" value="Family A G protein-coupled receptor-like"/>
    <property type="match status" value="1"/>
</dbReference>
<evidence type="ECO:0000313" key="13">
    <source>
        <dbReference type="Proteomes" id="UP001162483"/>
    </source>
</evidence>
<dbReference type="Proteomes" id="UP001162483">
    <property type="component" value="Unassembled WGS sequence"/>
</dbReference>
<comment type="caution">
    <text evidence="12">The sequence shown here is derived from an EMBL/GenBank/DDBJ whole genome shotgun (WGS) entry which is preliminary data.</text>
</comment>
<keyword evidence="2" id="KW-1003">Cell membrane</keyword>
<feature type="transmembrane region" description="Helical" evidence="10">
    <location>
        <begin position="140"/>
        <end position="162"/>
    </location>
</feature>
<evidence type="ECO:0000256" key="2">
    <source>
        <dbReference type="ARBA" id="ARBA00022475"/>
    </source>
</evidence>
<dbReference type="PRINTS" id="PR00237">
    <property type="entry name" value="GPCRRHODOPSN"/>
</dbReference>
<organism evidence="12 13">
    <name type="scientific">Staurois parvus</name>
    <dbReference type="NCBI Taxonomy" id="386267"/>
    <lineage>
        <taxon>Eukaryota</taxon>
        <taxon>Metazoa</taxon>
        <taxon>Chordata</taxon>
        <taxon>Craniata</taxon>
        <taxon>Vertebrata</taxon>
        <taxon>Euteleostomi</taxon>
        <taxon>Amphibia</taxon>
        <taxon>Batrachia</taxon>
        <taxon>Anura</taxon>
        <taxon>Neobatrachia</taxon>
        <taxon>Ranoidea</taxon>
        <taxon>Ranidae</taxon>
        <taxon>Staurois</taxon>
    </lineage>
</organism>
<feature type="transmembrane region" description="Helical" evidence="10">
    <location>
        <begin position="273"/>
        <end position="292"/>
    </location>
</feature>
<feature type="transmembrane region" description="Helical" evidence="10">
    <location>
        <begin position="238"/>
        <end position="261"/>
    </location>
</feature>
<dbReference type="Pfam" id="PF13853">
    <property type="entry name" value="7tm_4"/>
    <property type="match status" value="1"/>
</dbReference>
<dbReference type="InterPro" id="IPR000276">
    <property type="entry name" value="GPCR_Rhodpsn"/>
</dbReference>
<keyword evidence="4" id="KW-0552">Olfaction</keyword>
<keyword evidence="13" id="KW-1185">Reference proteome</keyword>
<feature type="transmembrane region" description="Helical" evidence="10">
    <location>
        <begin position="203"/>
        <end position="226"/>
    </location>
</feature>
<dbReference type="CDD" id="cd13954">
    <property type="entry name" value="7tmA_OR"/>
    <property type="match status" value="1"/>
</dbReference>
<feature type="domain" description="G-protein coupled receptors family 1 profile" evidence="11">
    <location>
        <begin position="40"/>
        <end position="290"/>
    </location>
</feature>
<dbReference type="PRINTS" id="PR00245">
    <property type="entry name" value="OLFACTORYR"/>
</dbReference>
<accession>A0ABN9AN81</accession>
<keyword evidence="7 10" id="KW-0472">Membrane</keyword>
<dbReference type="EMBL" id="CATNWA010000406">
    <property type="protein sequence ID" value="CAI9536842.1"/>
    <property type="molecule type" value="Genomic_DNA"/>
</dbReference>
<evidence type="ECO:0000256" key="7">
    <source>
        <dbReference type="ARBA" id="ARBA00023136"/>
    </source>
</evidence>
<keyword evidence="8" id="KW-0675">Receptor</keyword>
<evidence type="ECO:0000313" key="12">
    <source>
        <dbReference type="EMBL" id="CAI9536842.1"/>
    </source>
</evidence>
<sequence length="312" mass="35155">MYLNKTITEYFIIKGISDALEIQITIFILVLLIYLFTLGGNMIILLLICLDSHLHTPMYFLLANLSIVDMSCTTTTLHMILKSFITGDKTISFFGCMVQTFMAGSLSVHELFILTAMSYDRYVAICNPLSYHLIMSHRNCALLTALCWVLGFLLVAPLVGILSSFSCYSSIEINHFLCDIVPLMKMTCSNTSLLDVLFFIEGLFLFTIIPFLLTFIPYIFIIAAILRIQSNTGRRKAFYTCSSHLTVVILLYMILASQYLTPGSTSSLDSKKLFALFNTVAIPLLNPLIYSLKNKDVKAALERKLNRSKIFT</sequence>
<keyword evidence="6" id="KW-0297">G-protein coupled receptor</keyword>
<dbReference type="InterPro" id="IPR050516">
    <property type="entry name" value="Olfactory_GPCR"/>
</dbReference>
<protein>
    <recommendedName>
        <fullName evidence="11">G-protein coupled receptors family 1 profile domain-containing protein</fullName>
    </recommendedName>
</protein>
<feature type="transmembrane region" description="Helical" evidence="10">
    <location>
        <begin position="101"/>
        <end position="119"/>
    </location>
</feature>
<evidence type="ECO:0000256" key="3">
    <source>
        <dbReference type="ARBA" id="ARBA00022692"/>
    </source>
</evidence>
<dbReference type="PANTHER" id="PTHR26452">
    <property type="entry name" value="OLFACTORY RECEPTOR"/>
    <property type="match status" value="1"/>
</dbReference>
<evidence type="ECO:0000256" key="8">
    <source>
        <dbReference type="ARBA" id="ARBA00023170"/>
    </source>
</evidence>
<evidence type="ECO:0000256" key="10">
    <source>
        <dbReference type="SAM" id="Phobius"/>
    </source>
</evidence>
<comment type="subcellular location">
    <subcellularLocation>
        <location evidence="1">Cell membrane</location>
        <topology evidence="1">Multi-pass membrane protein</topology>
    </subcellularLocation>
</comment>
<gene>
    <name evidence="12" type="ORF">SPARVUS_LOCUS1097319</name>
</gene>
<evidence type="ECO:0000259" key="11">
    <source>
        <dbReference type="PROSITE" id="PS50262"/>
    </source>
</evidence>
<evidence type="ECO:0000256" key="6">
    <source>
        <dbReference type="ARBA" id="ARBA00023040"/>
    </source>
</evidence>
<reference evidence="12" key="1">
    <citation type="submission" date="2023-05" db="EMBL/GenBank/DDBJ databases">
        <authorList>
            <person name="Stuckert A."/>
        </authorList>
    </citation>
    <scope>NUCLEOTIDE SEQUENCE</scope>
</reference>
<dbReference type="Gene3D" id="1.20.1070.10">
    <property type="entry name" value="Rhodopsin 7-helix transmembrane proteins"/>
    <property type="match status" value="1"/>
</dbReference>
<evidence type="ECO:0000256" key="5">
    <source>
        <dbReference type="ARBA" id="ARBA00022989"/>
    </source>
</evidence>
<evidence type="ECO:0000256" key="1">
    <source>
        <dbReference type="ARBA" id="ARBA00004651"/>
    </source>
</evidence>
<evidence type="ECO:0000256" key="9">
    <source>
        <dbReference type="ARBA" id="ARBA00023224"/>
    </source>
</evidence>
<keyword evidence="9" id="KW-0807">Transducer</keyword>
<proteinExistence type="predicted"/>
<evidence type="ECO:0000256" key="4">
    <source>
        <dbReference type="ARBA" id="ARBA00022725"/>
    </source>
</evidence>
<name>A0ABN9AN81_9NEOB</name>
<feature type="transmembrane region" description="Helical" evidence="10">
    <location>
        <begin position="59"/>
        <end position="81"/>
    </location>
</feature>
<dbReference type="InterPro" id="IPR017452">
    <property type="entry name" value="GPCR_Rhodpsn_7TM"/>
</dbReference>
<dbReference type="PROSITE" id="PS50262">
    <property type="entry name" value="G_PROTEIN_RECEP_F1_2"/>
    <property type="match status" value="1"/>
</dbReference>
<dbReference type="InterPro" id="IPR000725">
    <property type="entry name" value="Olfact_rcpt"/>
</dbReference>
<keyword evidence="5 10" id="KW-1133">Transmembrane helix</keyword>
<keyword evidence="3 10" id="KW-0812">Transmembrane</keyword>